<sequence>MFSRFAQLSARSSRLANRAIVRGGHGEQKFNEPGGYLFGRKPGEKYEREGWELIWHGGLGIAAVLIAVGQYYRPDTRIRTWAREEAIRQMREEGDILEYKHTDYKA</sequence>
<keyword evidence="12" id="KW-0496">Mitochondrion</keyword>
<dbReference type="PANTHER" id="PTHR40637:SF1">
    <property type="entry name" value="ESSS SUBUNIT OF NADH:UBIQUINONE OXIDOREDUCTASE (COMPLEX I) PROTEIN"/>
    <property type="match status" value="1"/>
</dbReference>
<comment type="caution">
    <text evidence="18">The sequence shown here is derived from an EMBL/GenBank/DDBJ whole genome shotgun (WGS) entry which is preliminary data.</text>
</comment>
<evidence type="ECO:0000256" key="17">
    <source>
        <dbReference type="SAM" id="Phobius"/>
    </source>
</evidence>
<dbReference type="Proteomes" id="UP001151518">
    <property type="component" value="Unassembled WGS sequence"/>
</dbReference>
<evidence type="ECO:0000313" key="19">
    <source>
        <dbReference type="Proteomes" id="UP001151518"/>
    </source>
</evidence>
<name>A0A9W8G0U3_9FUNG</name>
<keyword evidence="7 17" id="KW-0812">Transmembrane</keyword>
<evidence type="ECO:0000256" key="9">
    <source>
        <dbReference type="ARBA" id="ARBA00022946"/>
    </source>
</evidence>
<evidence type="ECO:0000256" key="15">
    <source>
        <dbReference type="ARBA" id="ARBA00031387"/>
    </source>
</evidence>
<evidence type="ECO:0000256" key="13">
    <source>
        <dbReference type="ARBA" id="ARBA00023136"/>
    </source>
</evidence>
<dbReference type="GO" id="GO:0005743">
    <property type="term" value="C:mitochondrial inner membrane"/>
    <property type="evidence" value="ECO:0007669"/>
    <property type="project" value="UniProtKB-SubCell"/>
</dbReference>
<evidence type="ECO:0000256" key="3">
    <source>
        <dbReference type="ARBA" id="ARBA00008915"/>
    </source>
</evidence>
<keyword evidence="9" id="KW-0809">Transit peptide</keyword>
<reference evidence="18" key="1">
    <citation type="submission" date="2022-07" db="EMBL/GenBank/DDBJ databases">
        <title>Phylogenomic reconstructions and comparative analyses of Kickxellomycotina fungi.</title>
        <authorList>
            <person name="Reynolds N.K."/>
            <person name="Stajich J.E."/>
            <person name="Barry K."/>
            <person name="Grigoriev I.V."/>
            <person name="Crous P."/>
            <person name="Smith M.E."/>
        </authorList>
    </citation>
    <scope>NUCLEOTIDE SEQUENCE</scope>
    <source>
        <strain evidence="18">NRRL 3115</strain>
    </source>
</reference>
<evidence type="ECO:0000256" key="10">
    <source>
        <dbReference type="ARBA" id="ARBA00022982"/>
    </source>
</evidence>
<evidence type="ECO:0000256" key="8">
    <source>
        <dbReference type="ARBA" id="ARBA00022792"/>
    </source>
</evidence>
<evidence type="ECO:0000313" key="18">
    <source>
        <dbReference type="EMBL" id="KAJ2669225.1"/>
    </source>
</evidence>
<evidence type="ECO:0000256" key="11">
    <source>
        <dbReference type="ARBA" id="ARBA00022989"/>
    </source>
</evidence>
<feature type="transmembrane region" description="Helical" evidence="17">
    <location>
        <begin position="53"/>
        <end position="72"/>
    </location>
</feature>
<dbReference type="InterPro" id="IPR019329">
    <property type="entry name" value="NADH_UbQ_OxRdtase_ESSS_su"/>
</dbReference>
<evidence type="ECO:0000256" key="7">
    <source>
        <dbReference type="ARBA" id="ARBA00022692"/>
    </source>
</evidence>
<dbReference type="AlphaFoldDB" id="A0A9W8G0U3"/>
<evidence type="ECO:0000256" key="16">
    <source>
        <dbReference type="ARBA" id="ARBA00046528"/>
    </source>
</evidence>
<keyword evidence="10" id="KW-0249">Electron transport</keyword>
<gene>
    <name evidence="18" type="ORF">GGI25_006222</name>
</gene>
<protein>
    <recommendedName>
        <fullName evidence="4">NADH dehydrogenase [ubiquinone] 1 beta subcomplex subunit 11, mitochondrial</fullName>
    </recommendedName>
    <alternativeName>
        <fullName evidence="15">Complex I-ESSS</fullName>
    </alternativeName>
    <alternativeName>
        <fullName evidence="14">NADH-ubiquinone oxidoreductase ESSS subunit</fullName>
    </alternativeName>
</protein>
<comment type="subcellular location">
    <subcellularLocation>
        <location evidence="2">Mitochondrion inner membrane</location>
        <topology evidence="2">Single-pass membrane protein</topology>
    </subcellularLocation>
</comment>
<evidence type="ECO:0000256" key="2">
    <source>
        <dbReference type="ARBA" id="ARBA00004434"/>
    </source>
</evidence>
<comment type="similarity">
    <text evidence="3">Belongs to the complex I NDUFB11 subunit family.</text>
</comment>
<evidence type="ECO:0000256" key="4">
    <source>
        <dbReference type="ARBA" id="ARBA00018632"/>
    </source>
</evidence>
<dbReference type="Pfam" id="PF10183">
    <property type="entry name" value="ESSS"/>
    <property type="match status" value="1"/>
</dbReference>
<accession>A0A9W8G0U3</accession>
<keyword evidence="6" id="KW-0679">Respiratory chain</keyword>
<comment type="subunit">
    <text evidence="16">Complex I is composed of 45 different subunits. Interacts with BCAP31.</text>
</comment>
<keyword evidence="11 17" id="KW-1133">Transmembrane helix</keyword>
<dbReference type="EMBL" id="JANBTW010000158">
    <property type="protein sequence ID" value="KAJ2669225.1"/>
    <property type="molecule type" value="Genomic_DNA"/>
</dbReference>
<organism evidence="18 19">
    <name type="scientific">Coemansia spiralis</name>
    <dbReference type="NCBI Taxonomy" id="417178"/>
    <lineage>
        <taxon>Eukaryota</taxon>
        <taxon>Fungi</taxon>
        <taxon>Fungi incertae sedis</taxon>
        <taxon>Zoopagomycota</taxon>
        <taxon>Kickxellomycotina</taxon>
        <taxon>Kickxellomycetes</taxon>
        <taxon>Kickxellales</taxon>
        <taxon>Kickxellaceae</taxon>
        <taxon>Coemansia</taxon>
    </lineage>
</organism>
<evidence type="ECO:0000256" key="6">
    <source>
        <dbReference type="ARBA" id="ARBA00022660"/>
    </source>
</evidence>
<keyword evidence="8" id="KW-0999">Mitochondrion inner membrane</keyword>
<dbReference type="OrthoDB" id="2147978at2759"/>
<evidence type="ECO:0000256" key="5">
    <source>
        <dbReference type="ARBA" id="ARBA00022448"/>
    </source>
</evidence>
<evidence type="ECO:0000256" key="1">
    <source>
        <dbReference type="ARBA" id="ARBA00003195"/>
    </source>
</evidence>
<evidence type="ECO:0000256" key="14">
    <source>
        <dbReference type="ARBA" id="ARBA00030753"/>
    </source>
</evidence>
<keyword evidence="13 17" id="KW-0472">Membrane</keyword>
<keyword evidence="5" id="KW-0813">Transport</keyword>
<dbReference type="PANTHER" id="PTHR40637">
    <property type="entry name" value="ESSS SUBUNIT OF NADH:UBIQUINONE OXIDOREDUCTASE (COMPLEX I) PROTEIN"/>
    <property type="match status" value="1"/>
</dbReference>
<comment type="function">
    <text evidence="1">Accessory subunit of the mitochondrial membrane respiratory chain NADH dehydrogenase (Complex I), that is believed not to be involved in catalysis. Complex I functions in the transfer of electrons from NADH to the respiratory chain. The immediate electron acceptor for the enzyme is believed to be ubiquinone.</text>
</comment>
<evidence type="ECO:0000256" key="12">
    <source>
        <dbReference type="ARBA" id="ARBA00023128"/>
    </source>
</evidence>
<proteinExistence type="inferred from homology"/>